<dbReference type="InterPro" id="IPR050911">
    <property type="entry name" value="DRAM/TMEM150_Autophagy_Mod"/>
</dbReference>
<name>A0AAD7ZNF9_DIPPU</name>
<proteinExistence type="inferred from homology"/>
<evidence type="ECO:0000313" key="9">
    <source>
        <dbReference type="Proteomes" id="UP001233999"/>
    </source>
</evidence>
<keyword evidence="9" id="KW-1185">Reference proteome</keyword>
<dbReference type="PANTHER" id="PTHR21324">
    <property type="entry name" value="FASTING-INDUCIBLE INTEGRAL MEMBRANE PROTEIN TM6P1-RELATED"/>
    <property type="match status" value="1"/>
</dbReference>
<evidence type="ECO:0000256" key="2">
    <source>
        <dbReference type="ARBA" id="ARBA00006565"/>
    </source>
</evidence>
<reference evidence="8" key="2">
    <citation type="submission" date="2023-05" db="EMBL/GenBank/DDBJ databases">
        <authorList>
            <person name="Fouks B."/>
        </authorList>
    </citation>
    <scope>NUCLEOTIDE SEQUENCE</scope>
    <source>
        <strain evidence="8">Stay&amp;Tobe</strain>
        <tissue evidence="8">Testes</tissue>
    </source>
</reference>
<dbReference type="Proteomes" id="UP001233999">
    <property type="component" value="Unassembled WGS sequence"/>
</dbReference>
<feature type="transmembrane region" description="Helical" evidence="6">
    <location>
        <begin position="93"/>
        <end position="112"/>
    </location>
</feature>
<keyword evidence="3 6" id="KW-0812">Transmembrane</keyword>
<comment type="similarity">
    <text evidence="2">Belongs to the DRAM/TMEM150 family.</text>
</comment>
<feature type="transmembrane region" description="Helical" evidence="6">
    <location>
        <begin position="53"/>
        <end position="73"/>
    </location>
</feature>
<feature type="domain" description="CWH43-like N-terminal" evidence="7">
    <location>
        <begin position="6"/>
        <end position="233"/>
    </location>
</feature>
<evidence type="ECO:0000313" key="8">
    <source>
        <dbReference type="EMBL" id="KAJ9583728.1"/>
    </source>
</evidence>
<feature type="transmembrane region" description="Helical" evidence="6">
    <location>
        <begin position="7"/>
        <end position="30"/>
    </location>
</feature>
<keyword evidence="4 6" id="KW-1133">Transmembrane helix</keyword>
<feature type="transmembrane region" description="Helical" evidence="6">
    <location>
        <begin position="124"/>
        <end position="144"/>
    </location>
</feature>
<evidence type="ECO:0000256" key="6">
    <source>
        <dbReference type="SAM" id="Phobius"/>
    </source>
</evidence>
<sequence length="254" mass="28602">MVLTKLYFLPVVIFVTIPTTFLITYSVSVWDGHVNPELPYISDTGTFSPESCIFGQFLNIAAFVLSICVYLRYLEVKHYPELSGSGLAISPKLNRATFILGQLSCLGLDLVANFQETNVPAMHMVGANLLFVIGTIHFLLQVYISRKMPELVPKNLVVIRAVLVLICAVTTLITVPTTLLAIYEYKGPKDDRIKKWTPEDGGYDLHLVSAAAEWILTLAYCLLILTFAPEFYNLELVEPIIRYKRRKTSTKTQY</sequence>
<protein>
    <recommendedName>
        <fullName evidence="7">CWH43-like N-terminal domain-containing protein</fullName>
    </recommendedName>
</protein>
<evidence type="ECO:0000256" key="3">
    <source>
        <dbReference type="ARBA" id="ARBA00022692"/>
    </source>
</evidence>
<feature type="transmembrane region" description="Helical" evidence="6">
    <location>
        <begin position="156"/>
        <end position="183"/>
    </location>
</feature>
<dbReference type="EMBL" id="JASPKZ010007538">
    <property type="protein sequence ID" value="KAJ9583728.1"/>
    <property type="molecule type" value="Genomic_DNA"/>
</dbReference>
<feature type="transmembrane region" description="Helical" evidence="6">
    <location>
        <begin position="203"/>
        <end position="225"/>
    </location>
</feature>
<evidence type="ECO:0000256" key="1">
    <source>
        <dbReference type="ARBA" id="ARBA00004127"/>
    </source>
</evidence>
<comment type="subcellular location">
    <subcellularLocation>
        <location evidence="1">Endomembrane system</location>
        <topology evidence="1">Multi-pass membrane protein</topology>
    </subcellularLocation>
</comment>
<dbReference type="InterPro" id="IPR019402">
    <property type="entry name" value="CWH43_N"/>
</dbReference>
<evidence type="ECO:0000256" key="5">
    <source>
        <dbReference type="ARBA" id="ARBA00023136"/>
    </source>
</evidence>
<gene>
    <name evidence="8" type="ORF">L9F63_021927</name>
</gene>
<dbReference type="GO" id="GO:0012505">
    <property type="term" value="C:endomembrane system"/>
    <property type="evidence" value="ECO:0007669"/>
    <property type="project" value="UniProtKB-SubCell"/>
</dbReference>
<dbReference type="Pfam" id="PF10277">
    <property type="entry name" value="Frag1"/>
    <property type="match status" value="1"/>
</dbReference>
<organism evidence="8 9">
    <name type="scientific">Diploptera punctata</name>
    <name type="common">Pacific beetle cockroach</name>
    <dbReference type="NCBI Taxonomy" id="6984"/>
    <lineage>
        <taxon>Eukaryota</taxon>
        <taxon>Metazoa</taxon>
        <taxon>Ecdysozoa</taxon>
        <taxon>Arthropoda</taxon>
        <taxon>Hexapoda</taxon>
        <taxon>Insecta</taxon>
        <taxon>Pterygota</taxon>
        <taxon>Neoptera</taxon>
        <taxon>Polyneoptera</taxon>
        <taxon>Dictyoptera</taxon>
        <taxon>Blattodea</taxon>
        <taxon>Blaberoidea</taxon>
        <taxon>Blaberidae</taxon>
        <taxon>Diplopterinae</taxon>
        <taxon>Diploptera</taxon>
    </lineage>
</organism>
<dbReference type="AlphaFoldDB" id="A0AAD7ZNF9"/>
<dbReference type="PANTHER" id="PTHR21324:SF2">
    <property type="entry name" value="EG:22E5.9 PROTEIN"/>
    <property type="match status" value="1"/>
</dbReference>
<comment type="caution">
    <text evidence="8">The sequence shown here is derived from an EMBL/GenBank/DDBJ whole genome shotgun (WGS) entry which is preliminary data.</text>
</comment>
<keyword evidence="5 6" id="KW-0472">Membrane</keyword>
<evidence type="ECO:0000256" key="4">
    <source>
        <dbReference type="ARBA" id="ARBA00022989"/>
    </source>
</evidence>
<evidence type="ECO:0000259" key="7">
    <source>
        <dbReference type="Pfam" id="PF10277"/>
    </source>
</evidence>
<accession>A0AAD7ZNF9</accession>
<reference evidence="8" key="1">
    <citation type="journal article" date="2023" name="IScience">
        <title>Live-bearing cockroach genome reveals convergent evolutionary mechanisms linked to viviparity in insects and beyond.</title>
        <authorList>
            <person name="Fouks B."/>
            <person name="Harrison M.C."/>
            <person name="Mikhailova A.A."/>
            <person name="Marchal E."/>
            <person name="English S."/>
            <person name="Carruthers M."/>
            <person name="Jennings E.C."/>
            <person name="Chiamaka E.L."/>
            <person name="Frigard R.A."/>
            <person name="Pippel M."/>
            <person name="Attardo G.M."/>
            <person name="Benoit J.B."/>
            <person name="Bornberg-Bauer E."/>
            <person name="Tobe S.S."/>
        </authorList>
    </citation>
    <scope>NUCLEOTIDE SEQUENCE</scope>
    <source>
        <strain evidence="8">Stay&amp;Tobe</strain>
    </source>
</reference>